<keyword evidence="1" id="KW-0472">Membrane</keyword>
<proteinExistence type="predicted"/>
<dbReference type="SUPFAM" id="SSF54403">
    <property type="entry name" value="Cystatin/monellin"/>
    <property type="match status" value="2"/>
</dbReference>
<organism evidence="3 4">
    <name type="scientific">Heyndrickxia acidicola</name>
    <dbReference type="NCBI Taxonomy" id="209389"/>
    <lineage>
        <taxon>Bacteria</taxon>
        <taxon>Bacillati</taxon>
        <taxon>Bacillota</taxon>
        <taxon>Bacilli</taxon>
        <taxon>Bacillales</taxon>
        <taxon>Bacillaceae</taxon>
        <taxon>Heyndrickxia</taxon>
    </lineage>
</organism>
<feature type="transmembrane region" description="Helical" evidence="1">
    <location>
        <begin position="6"/>
        <end position="26"/>
    </location>
</feature>
<dbReference type="Gene3D" id="3.10.450.40">
    <property type="match status" value="2"/>
</dbReference>
<dbReference type="Proteomes" id="UP001341444">
    <property type="component" value="Unassembled WGS sequence"/>
</dbReference>
<dbReference type="RefSeq" id="WP_066262763.1">
    <property type="nucleotide sequence ID" value="NZ_JARMAB010000029.1"/>
</dbReference>
<dbReference type="InterPro" id="IPR046350">
    <property type="entry name" value="Cystatin_sf"/>
</dbReference>
<keyword evidence="1" id="KW-1133">Transmembrane helix</keyword>
<sequence>MKKWILSLIVVFLIILGFFINVYIQARKPYNAAEKKAEEIAKSKADLKDIEQFYLYNGTNSYLTVVGKQKSGQKVAVMIPRQQPSNPVVYKWSDGISEKAALQALQSQKHPKKIMGVSLGLDNNEPVWEISFLDSSSQLNYFYISFLKTGNYTKLIENI</sequence>
<comment type="caution">
    <text evidence="3">The sequence shown here is derived from an EMBL/GenBank/DDBJ whole genome shotgun (WGS) entry which is preliminary data.</text>
</comment>
<evidence type="ECO:0000313" key="4">
    <source>
        <dbReference type="Proteomes" id="UP001341444"/>
    </source>
</evidence>
<dbReference type="Pfam" id="PF17881">
    <property type="entry name" value="TseB"/>
    <property type="match status" value="1"/>
</dbReference>
<evidence type="ECO:0000313" key="3">
    <source>
        <dbReference type="EMBL" id="MED1205026.1"/>
    </source>
</evidence>
<dbReference type="EMBL" id="JARMAB010000029">
    <property type="protein sequence ID" value="MED1205026.1"/>
    <property type="molecule type" value="Genomic_DNA"/>
</dbReference>
<evidence type="ECO:0000256" key="1">
    <source>
        <dbReference type="SAM" id="Phobius"/>
    </source>
</evidence>
<keyword evidence="1" id="KW-0812">Transmembrane</keyword>
<accession>A0ABU6MM22</accession>
<gene>
    <name evidence="3" type="ORF">P4T90_18420</name>
</gene>
<dbReference type="InterPro" id="IPR041401">
    <property type="entry name" value="TseB-like_dom"/>
</dbReference>
<evidence type="ECO:0000259" key="2">
    <source>
        <dbReference type="Pfam" id="PF17881"/>
    </source>
</evidence>
<feature type="domain" description="Cell wall elongation regulator TseB-like" evidence="2">
    <location>
        <begin position="36"/>
        <end position="80"/>
    </location>
</feature>
<keyword evidence="4" id="KW-1185">Reference proteome</keyword>
<name>A0ABU6MM22_9BACI</name>
<protein>
    <submittedName>
        <fullName evidence="3">DUF5590 domain-containing protein</fullName>
    </submittedName>
</protein>
<reference evidence="3 4" key="1">
    <citation type="submission" date="2023-03" db="EMBL/GenBank/DDBJ databases">
        <title>Bacillus Genome Sequencing.</title>
        <authorList>
            <person name="Dunlap C."/>
        </authorList>
    </citation>
    <scope>NUCLEOTIDE SEQUENCE [LARGE SCALE GENOMIC DNA]</scope>
    <source>
        <strain evidence="3 4">B-23453</strain>
    </source>
</reference>